<dbReference type="Proteomes" id="UP000199114">
    <property type="component" value="Unassembled WGS sequence"/>
</dbReference>
<dbReference type="RefSeq" id="WP_090618968.1">
    <property type="nucleotide sequence ID" value="NZ_FOFD01000004.1"/>
</dbReference>
<evidence type="ECO:0000256" key="3">
    <source>
        <dbReference type="ARBA" id="ARBA00022449"/>
    </source>
</evidence>
<dbReference type="OrthoDB" id="213143at2157"/>
<organism evidence="11 12">
    <name type="scientific">Natrinema salaciae</name>
    <dbReference type="NCBI Taxonomy" id="1186196"/>
    <lineage>
        <taxon>Archaea</taxon>
        <taxon>Methanobacteriati</taxon>
        <taxon>Methanobacteriota</taxon>
        <taxon>Stenosarchaea group</taxon>
        <taxon>Halobacteria</taxon>
        <taxon>Halobacteriales</taxon>
        <taxon>Natrialbaceae</taxon>
        <taxon>Natrinema</taxon>
    </lineage>
</organism>
<dbReference type="GO" id="GO:0015297">
    <property type="term" value="F:antiporter activity"/>
    <property type="evidence" value="ECO:0007669"/>
    <property type="project" value="UniProtKB-KW"/>
</dbReference>
<evidence type="ECO:0000256" key="5">
    <source>
        <dbReference type="ARBA" id="ARBA00022692"/>
    </source>
</evidence>
<evidence type="ECO:0000256" key="1">
    <source>
        <dbReference type="ARBA" id="ARBA00004651"/>
    </source>
</evidence>
<reference evidence="12" key="1">
    <citation type="submission" date="2016-10" db="EMBL/GenBank/DDBJ databases">
        <authorList>
            <person name="Varghese N."/>
            <person name="Submissions S."/>
        </authorList>
    </citation>
    <scope>NUCLEOTIDE SEQUENCE [LARGE SCALE GENOMIC DNA]</scope>
    <source>
        <strain evidence="12">DSM 25055</strain>
    </source>
</reference>
<accession>A0A1H9M5Z2</accession>
<evidence type="ECO:0000256" key="9">
    <source>
        <dbReference type="ARBA" id="ARBA00031636"/>
    </source>
</evidence>
<dbReference type="InterPro" id="IPR002528">
    <property type="entry name" value="MATE_fam"/>
</dbReference>
<dbReference type="PANTHER" id="PTHR43298">
    <property type="entry name" value="MULTIDRUG RESISTANCE PROTEIN NORM-RELATED"/>
    <property type="match status" value="1"/>
</dbReference>
<feature type="transmembrane region" description="Helical" evidence="10">
    <location>
        <begin position="105"/>
        <end position="129"/>
    </location>
</feature>
<feature type="transmembrane region" description="Helical" evidence="10">
    <location>
        <begin position="435"/>
        <end position="457"/>
    </location>
</feature>
<keyword evidence="6 10" id="KW-1133">Transmembrane helix</keyword>
<proteinExistence type="predicted"/>
<evidence type="ECO:0000256" key="7">
    <source>
        <dbReference type="ARBA" id="ARBA00023065"/>
    </source>
</evidence>
<feature type="transmembrane region" description="Helical" evidence="10">
    <location>
        <begin position="339"/>
        <end position="359"/>
    </location>
</feature>
<evidence type="ECO:0000256" key="4">
    <source>
        <dbReference type="ARBA" id="ARBA00022475"/>
    </source>
</evidence>
<keyword evidence="3" id="KW-0050">Antiport</keyword>
<evidence type="ECO:0000256" key="2">
    <source>
        <dbReference type="ARBA" id="ARBA00022448"/>
    </source>
</evidence>
<dbReference type="NCBIfam" id="TIGR00797">
    <property type="entry name" value="matE"/>
    <property type="match status" value="1"/>
</dbReference>
<name>A0A1H9M5Z2_9EURY</name>
<keyword evidence="8 10" id="KW-0472">Membrane</keyword>
<sequence>MSELQPAAVAFVAGLLERCGIIDAERFRSTMALAWPRIVTGFAIMSKQTADLAMVGMAVGTAGTAGLAFALGYWQIVTLLGLGLAGGTVTLVSQNYGGEETDRASLAVTQSVVLALAFALPIMAVFLAVPGPLIALLGADSAALGHGSVYLVYVAPAVVFELLNLIASRTYTGVGDTFTEMVARAGGAVLNIVFSGVLIFGFGLGAAGAAIGTTLASAFVTLVLAWGMLGRSYGRLGMAPSPVPITRGGPWFEPTLIRQLIEISLPEIGRRLAQGAIVFPLLWIAASFGPVVVTALEVGRRVRALINSVNWGLSLAASSLVGQHLGANEEAEAGAYGTGIIRLSVVLYAGVTVLVLVFARPIAGLFVTEPANVAQAALFVAVGAVSSIGYGIDGAAAGALLGAGDTRWPFVASLLGRYAFALPAAALGLVTPLGVGGLCLALLLETAVPGGINLWLFRTGRWKAVSRRYRPSSDPG</sequence>
<keyword evidence="4" id="KW-1003">Cell membrane</keyword>
<gene>
    <name evidence="11" type="ORF">SAMN04489841_3211</name>
</gene>
<feature type="transmembrane region" description="Helical" evidence="10">
    <location>
        <begin position="276"/>
        <end position="296"/>
    </location>
</feature>
<dbReference type="PANTHER" id="PTHR43298:SF2">
    <property type="entry name" value="FMN_FAD EXPORTER YEEO-RELATED"/>
    <property type="match status" value="1"/>
</dbReference>
<evidence type="ECO:0000256" key="6">
    <source>
        <dbReference type="ARBA" id="ARBA00022989"/>
    </source>
</evidence>
<dbReference type="GO" id="GO:0005886">
    <property type="term" value="C:plasma membrane"/>
    <property type="evidence" value="ECO:0007669"/>
    <property type="project" value="UniProtKB-SubCell"/>
</dbReference>
<dbReference type="GO" id="GO:0006811">
    <property type="term" value="P:monoatomic ion transport"/>
    <property type="evidence" value="ECO:0007669"/>
    <property type="project" value="UniProtKB-KW"/>
</dbReference>
<evidence type="ECO:0000256" key="10">
    <source>
        <dbReference type="SAM" id="Phobius"/>
    </source>
</evidence>
<dbReference type="PIRSF" id="PIRSF006603">
    <property type="entry name" value="DinF"/>
    <property type="match status" value="1"/>
</dbReference>
<feature type="transmembrane region" description="Helical" evidence="10">
    <location>
        <begin position="210"/>
        <end position="229"/>
    </location>
</feature>
<feature type="transmembrane region" description="Helical" evidence="10">
    <location>
        <begin position="408"/>
        <end position="429"/>
    </location>
</feature>
<keyword evidence="7" id="KW-0406">Ion transport</keyword>
<feature type="transmembrane region" description="Helical" evidence="10">
    <location>
        <begin position="149"/>
        <end position="167"/>
    </location>
</feature>
<comment type="subcellular location">
    <subcellularLocation>
        <location evidence="1">Cell membrane</location>
        <topology evidence="1">Multi-pass membrane protein</topology>
    </subcellularLocation>
</comment>
<protein>
    <recommendedName>
        <fullName evidence="9">Multidrug-efflux transporter</fullName>
    </recommendedName>
</protein>
<feature type="transmembrane region" description="Helical" evidence="10">
    <location>
        <begin position="52"/>
        <end position="70"/>
    </location>
</feature>
<dbReference type="CDD" id="cd13137">
    <property type="entry name" value="MATE_NorM_like"/>
    <property type="match status" value="1"/>
</dbReference>
<evidence type="ECO:0000313" key="12">
    <source>
        <dbReference type="Proteomes" id="UP000199114"/>
    </source>
</evidence>
<feature type="transmembrane region" description="Helical" evidence="10">
    <location>
        <begin position="379"/>
        <end position="401"/>
    </location>
</feature>
<keyword evidence="2" id="KW-0813">Transport</keyword>
<evidence type="ECO:0000256" key="8">
    <source>
        <dbReference type="ARBA" id="ARBA00023136"/>
    </source>
</evidence>
<feature type="transmembrane region" description="Helical" evidence="10">
    <location>
        <begin position="188"/>
        <end position="204"/>
    </location>
</feature>
<dbReference type="STRING" id="1186196.SAMN04489841_3211"/>
<keyword evidence="12" id="KW-1185">Reference proteome</keyword>
<evidence type="ECO:0000313" key="11">
    <source>
        <dbReference type="EMBL" id="SER18879.1"/>
    </source>
</evidence>
<dbReference type="InterPro" id="IPR050222">
    <property type="entry name" value="MATE_MdtK"/>
</dbReference>
<dbReference type="GO" id="GO:0042910">
    <property type="term" value="F:xenobiotic transmembrane transporter activity"/>
    <property type="evidence" value="ECO:0007669"/>
    <property type="project" value="InterPro"/>
</dbReference>
<dbReference type="Pfam" id="PF01554">
    <property type="entry name" value="MatE"/>
    <property type="match status" value="2"/>
</dbReference>
<dbReference type="EMBL" id="FOFD01000004">
    <property type="protein sequence ID" value="SER18879.1"/>
    <property type="molecule type" value="Genomic_DNA"/>
</dbReference>
<dbReference type="AlphaFoldDB" id="A0A1H9M5Z2"/>
<dbReference type="InterPro" id="IPR048279">
    <property type="entry name" value="MdtK-like"/>
</dbReference>
<keyword evidence="5 10" id="KW-0812">Transmembrane</keyword>